<keyword evidence="2" id="KW-1185">Reference proteome</keyword>
<reference evidence="1 2" key="1">
    <citation type="submission" date="2017-10" db="EMBL/GenBank/DDBJ databases">
        <title>The draft genome sequence of Lewinella marina KCTC 32374.</title>
        <authorList>
            <person name="Wang K."/>
        </authorList>
    </citation>
    <scope>NUCLEOTIDE SEQUENCE [LARGE SCALE GENOMIC DNA]</scope>
    <source>
        <strain evidence="1 2">MKG-38</strain>
    </source>
</reference>
<organism evidence="1 2">
    <name type="scientific">Neolewinella marina</name>
    <dbReference type="NCBI Taxonomy" id="438751"/>
    <lineage>
        <taxon>Bacteria</taxon>
        <taxon>Pseudomonadati</taxon>
        <taxon>Bacteroidota</taxon>
        <taxon>Saprospiria</taxon>
        <taxon>Saprospirales</taxon>
        <taxon>Lewinellaceae</taxon>
        <taxon>Neolewinella</taxon>
    </lineage>
</organism>
<accession>A0A2G0CI40</accession>
<dbReference type="AlphaFoldDB" id="A0A2G0CI40"/>
<dbReference type="InterPro" id="IPR045444">
    <property type="entry name" value="DUF6503"/>
</dbReference>
<dbReference type="RefSeq" id="WP_099104615.1">
    <property type="nucleotide sequence ID" value="NZ_JAATJF010000001.1"/>
</dbReference>
<gene>
    <name evidence="1" type="ORF">CGL56_00890</name>
</gene>
<dbReference type="OrthoDB" id="982433at2"/>
<proteinExistence type="predicted"/>
<evidence type="ECO:0008006" key="3">
    <source>
        <dbReference type="Google" id="ProtNLM"/>
    </source>
</evidence>
<comment type="caution">
    <text evidence="1">The sequence shown here is derived from an EMBL/GenBank/DDBJ whole genome shotgun (WGS) entry which is preliminary data.</text>
</comment>
<dbReference type="Pfam" id="PF20113">
    <property type="entry name" value="DUF6503"/>
    <property type="match status" value="1"/>
</dbReference>
<sequence length="278" mass="30720">MTTLTPSPTKSNSGNPRIFTTALLGLFLLLFLGTCGPANPNADSAATPDTAEAVIQRAVDAHGVAHFDSVEVNFAFRDRQYGIVTDHGRYTYSRSFTDSLGRPVRDVLTNEGLQRFRNDSLLQLTAKDSAAYAASVNSVRYFFMLPYGLSDPAVQAELLDTVSLEGKVYDRVRVTFAAEGGGTDHDDVYHYFFNRETGELDYLAYTFEADKGGIRFREAINKRRIDGVLVQDYVNYGINGDDRNIDDIARRFAAGELPKLSVIENTAVQFADRLAGDQ</sequence>
<evidence type="ECO:0000313" key="2">
    <source>
        <dbReference type="Proteomes" id="UP000226437"/>
    </source>
</evidence>
<protein>
    <recommendedName>
        <fullName evidence="3">Deoxyribose-phosphate aldolase</fullName>
    </recommendedName>
</protein>
<name>A0A2G0CI40_9BACT</name>
<dbReference type="EMBL" id="PDLO01000001">
    <property type="protein sequence ID" value="PHK99636.1"/>
    <property type="molecule type" value="Genomic_DNA"/>
</dbReference>
<evidence type="ECO:0000313" key="1">
    <source>
        <dbReference type="EMBL" id="PHK99636.1"/>
    </source>
</evidence>
<dbReference type="Proteomes" id="UP000226437">
    <property type="component" value="Unassembled WGS sequence"/>
</dbReference>